<name>A0A243RTR8_9ACTN</name>
<dbReference type="AlphaFoldDB" id="A0A243RTR8"/>
<accession>A0A243RTR8</accession>
<proteinExistence type="predicted"/>
<feature type="region of interest" description="Disordered" evidence="1">
    <location>
        <begin position="1"/>
        <end position="86"/>
    </location>
</feature>
<evidence type="ECO:0000313" key="2">
    <source>
        <dbReference type="EMBL" id="OUC97783.1"/>
    </source>
</evidence>
<comment type="caution">
    <text evidence="2">The sequence shown here is derived from an EMBL/GenBank/DDBJ whole genome shotgun (WGS) entry which is preliminary data.</text>
</comment>
<protein>
    <submittedName>
        <fullName evidence="2">Uncharacterized protein</fullName>
    </submittedName>
</protein>
<reference evidence="2 3" key="1">
    <citation type="submission" date="2017-05" db="EMBL/GenBank/DDBJ databases">
        <title>Biotechnological potential of actinobacteria isolated from South African environments.</title>
        <authorList>
            <person name="Le Roes-Hill M."/>
            <person name="Prins A."/>
            <person name="Durrell K.A."/>
        </authorList>
    </citation>
    <scope>NUCLEOTIDE SEQUENCE [LARGE SCALE GENOMIC DNA]</scope>
    <source>
        <strain evidence="2">M26</strain>
    </source>
</reference>
<gene>
    <name evidence="2" type="ORF">CA984_09675</name>
</gene>
<keyword evidence="3" id="KW-1185">Reference proteome</keyword>
<dbReference type="EMBL" id="NGFP01000031">
    <property type="protein sequence ID" value="OUC97783.1"/>
    <property type="molecule type" value="Genomic_DNA"/>
</dbReference>
<sequence length="86" mass="9021">MRGRGRRGRGSPGLRGHGRRGRHGGEQSGGDHTDAQDPAPFAPGDAPLGGGRPSPGGVHRGTRAAVPPAPVRRRCHMTHERVRPSI</sequence>
<feature type="compositionally biased region" description="Basic and acidic residues" evidence="1">
    <location>
        <begin position="23"/>
        <end position="35"/>
    </location>
</feature>
<evidence type="ECO:0000313" key="3">
    <source>
        <dbReference type="Proteomes" id="UP000194761"/>
    </source>
</evidence>
<evidence type="ECO:0000256" key="1">
    <source>
        <dbReference type="SAM" id="MobiDB-lite"/>
    </source>
</evidence>
<organism evidence="2 3">
    <name type="scientific">Streptosporangium minutum</name>
    <dbReference type="NCBI Taxonomy" id="569862"/>
    <lineage>
        <taxon>Bacteria</taxon>
        <taxon>Bacillati</taxon>
        <taxon>Actinomycetota</taxon>
        <taxon>Actinomycetes</taxon>
        <taxon>Streptosporangiales</taxon>
        <taxon>Streptosporangiaceae</taxon>
        <taxon>Streptosporangium</taxon>
    </lineage>
</organism>
<feature type="compositionally biased region" description="Basic and acidic residues" evidence="1">
    <location>
        <begin position="77"/>
        <end position="86"/>
    </location>
</feature>
<dbReference type="Proteomes" id="UP000194761">
    <property type="component" value="Unassembled WGS sequence"/>
</dbReference>